<protein>
    <submittedName>
        <fullName evidence="2">Uncharacterized protein</fullName>
    </submittedName>
</protein>
<comment type="caution">
    <text evidence="2">The sequence shown here is derived from an EMBL/GenBank/DDBJ whole genome shotgun (WGS) entry which is preliminary data.</text>
</comment>
<sequence>MVAATMDRENDGVSSSHDKKKRKLADTSFDDDNSTYHVKMEVAPSATTTFPRDANENDGSWLHDDGTSMTMIDGTVAMGVGHDISHPNIPLSANSTSSNNGRLGLGITNPNINGGNGISTTYGNVPFIQDPSLGSLATRRSLTGPPPTISSLSRRNVSNLPSCNSSNGNNSSPALSIGSSKLAKPTNGSISGGKQQTGPPCPCLADPTATQFVAHLTRNVRSTVEFLETRHRASPSNGGGDDAGRQRSPVEDPLVKTVHECGVMRALAQLDKSIRCALIQSFFDSESICSFALPQTDYQADQTNVPPVSKSSSNSHNNHHHFNHIKNQPSPSRSPHIPTISNTIFK</sequence>
<feature type="compositionally biased region" description="Low complexity" evidence="1">
    <location>
        <begin position="158"/>
        <end position="176"/>
    </location>
</feature>
<feature type="region of interest" description="Disordered" evidence="1">
    <location>
        <begin position="136"/>
        <end position="203"/>
    </location>
</feature>
<reference evidence="2" key="1">
    <citation type="journal article" date="2020" name="Nat. Commun.">
        <title>Large-scale genome sequencing of mycorrhizal fungi provides insights into the early evolution of symbiotic traits.</title>
        <authorList>
            <person name="Miyauchi S."/>
            <person name="Kiss E."/>
            <person name="Kuo A."/>
            <person name="Drula E."/>
            <person name="Kohler A."/>
            <person name="Sanchez-Garcia M."/>
            <person name="Morin E."/>
            <person name="Andreopoulos B."/>
            <person name="Barry K.W."/>
            <person name="Bonito G."/>
            <person name="Buee M."/>
            <person name="Carver A."/>
            <person name="Chen C."/>
            <person name="Cichocki N."/>
            <person name="Clum A."/>
            <person name="Culley D."/>
            <person name="Crous P.W."/>
            <person name="Fauchery L."/>
            <person name="Girlanda M."/>
            <person name="Hayes R.D."/>
            <person name="Keri Z."/>
            <person name="LaButti K."/>
            <person name="Lipzen A."/>
            <person name="Lombard V."/>
            <person name="Magnuson J."/>
            <person name="Maillard F."/>
            <person name="Murat C."/>
            <person name="Nolan M."/>
            <person name="Ohm R.A."/>
            <person name="Pangilinan J."/>
            <person name="Pereira M.F."/>
            <person name="Perotto S."/>
            <person name="Peter M."/>
            <person name="Pfister S."/>
            <person name="Riley R."/>
            <person name="Sitrit Y."/>
            <person name="Stielow J.B."/>
            <person name="Szollosi G."/>
            <person name="Zifcakova L."/>
            <person name="Stursova M."/>
            <person name="Spatafora J.W."/>
            <person name="Tedersoo L."/>
            <person name="Vaario L.M."/>
            <person name="Yamada A."/>
            <person name="Yan M."/>
            <person name="Wang P."/>
            <person name="Xu J."/>
            <person name="Bruns T."/>
            <person name="Baldrian P."/>
            <person name="Vilgalys R."/>
            <person name="Dunand C."/>
            <person name="Henrissat B."/>
            <person name="Grigoriev I.V."/>
            <person name="Hibbett D."/>
            <person name="Nagy L.G."/>
            <person name="Martin F.M."/>
        </authorList>
    </citation>
    <scope>NUCLEOTIDE SEQUENCE</scope>
    <source>
        <strain evidence="2">UP504</strain>
    </source>
</reference>
<dbReference type="EMBL" id="MU129061">
    <property type="protein sequence ID" value="KAF9508320.1"/>
    <property type="molecule type" value="Genomic_DNA"/>
</dbReference>
<feature type="compositionally biased region" description="Basic and acidic residues" evidence="1">
    <location>
        <begin position="1"/>
        <end position="11"/>
    </location>
</feature>
<feature type="region of interest" description="Disordered" evidence="1">
    <location>
        <begin position="228"/>
        <end position="249"/>
    </location>
</feature>
<feature type="region of interest" description="Disordered" evidence="1">
    <location>
        <begin position="301"/>
        <end position="346"/>
    </location>
</feature>
<dbReference type="OrthoDB" id="3327573at2759"/>
<evidence type="ECO:0000313" key="2">
    <source>
        <dbReference type="EMBL" id="KAF9508320.1"/>
    </source>
</evidence>
<organism evidence="2 3">
    <name type="scientific">Hydnum rufescens UP504</name>
    <dbReference type="NCBI Taxonomy" id="1448309"/>
    <lineage>
        <taxon>Eukaryota</taxon>
        <taxon>Fungi</taxon>
        <taxon>Dikarya</taxon>
        <taxon>Basidiomycota</taxon>
        <taxon>Agaricomycotina</taxon>
        <taxon>Agaricomycetes</taxon>
        <taxon>Cantharellales</taxon>
        <taxon>Hydnaceae</taxon>
        <taxon>Hydnum</taxon>
    </lineage>
</organism>
<feature type="region of interest" description="Disordered" evidence="1">
    <location>
        <begin position="1"/>
        <end position="32"/>
    </location>
</feature>
<proteinExistence type="predicted"/>
<gene>
    <name evidence="2" type="ORF">BS47DRAFT_235107</name>
</gene>
<accession>A0A9P6AN35</accession>
<feature type="compositionally biased region" description="Polar residues" evidence="1">
    <location>
        <begin position="328"/>
        <end position="346"/>
    </location>
</feature>
<keyword evidence="3" id="KW-1185">Reference proteome</keyword>
<evidence type="ECO:0000256" key="1">
    <source>
        <dbReference type="SAM" id="MobiDB-lite"/>
    </source>
</evidence>
<dbReference type="AlphaFoldDB" id="A0A9P6AN35"/>
<dbReference type="Proteomes" id="UP000886523">
    <property type="component" value="Unassembled WGS sequence"/>
</dbReference>
<evidence type="ECO:0000313" key="3">
    <source>
        <dbReference type="Proteomes" id="UP000886523"/>
    </source>
</evidence>
<name>A0A9P6AN35_9AGAM</name>
<feature type="compositionally biased region" description="Polar residues" evidence="1">
    <location>
        <begin position="186"/>
        <end position="198"/>
    </location>
</feature>